<comment type="caution">
    <text evidence="2">The sequence shown here is derived from an EMBL/GenBank/DDBJ whole genome shotgun (WGS) entry which is preliminary data.</text>
</comment>
<evidence type="ECO:0008006" key="4">
    <source>
        <dbReference type="Google" id="ProtNLM"/>
    </source>
</evidence>
<keyword evidence="1" id="KW-1133">Transmembrane helix</keyword>
<protein>
    <recommendedName>
        <fullName evidence="4">LRRCT domain-containing protein</fullName>
    </recommendedName>
</protein>
<evidence type="ECO:0000313" key="3">
    <source>
        <dbReference type="Proteomes" id="UP001221898"/>
    </source>
</evidence>
<sequence length="117" mass="13665">MLWRENQQVRVIAATWPEKHSWSSRVTPRLLADNPWSCDCDLQRVFRKLRSIQRLFLYDYYNLSCKEPPELQGYRLTEVDAELCIAETVTVLIITVTVLMTVVAAIIITEKKDTVLH</sequence>
<keyword evidence="1" id="KW-0472">Membrane</keyword>
<keyword evidence="1" id="KW-0812">Transmembrane</keyword>
<dbReference type="SUPFAM" id="SSF52058">
    <property type="entry name" value="L domain-like"/>
    <property type="match status" value="1"/>
</dbReference>
<feature type="transmembrane region" description="Helical" evidence="1">
    <location>
        <begin position="84"/>
        <end position="108"/>
    </location>
</feature>
<organism evidence="2 3">
    <name type="scientific">Aldrovandia affinis</name>
    <dbReference type="NCBI Taxonomy" id="143900"/>
    <lineage>
        <taxon>Eukaryota</taxon>
        <taxon>Metazoa</taxon>
        <taxon>Chordata</taxon>
        <taxon>Craniata</taxon>
        <taxon>Vertebrata</taxon>
        <taxon>Euteleostomi</taxon>
        <taxon>Actinopterygii</taxon>
        <taxon>Neopterygii</taxon>
        <taxon>Teleostei</taxon>
        <taxon>Notacanthiformes</taxon>
        <taxon>Halosauridae</taxon>
        <taxon>Aldrovandia</taxon>
    </lineage>
</organism>
<dbReference type="InterPro" id="IPR032675">
    <property type="entry name" value="LRR_dom_sf"/>
</dbReference>
<name>A0AAD7T5W8_9TELE</name>
<dbReference type="EMBL" id="JAINUG010000010">
    <property type="protein sequence ID" value="KAJ8414999.1"/>
    <property type="molecule type" value="Genomic_DNA"/>
</dbReference>
<dbReference type="AlphaFoldDB" id="A0AAD7T5W8"/>
<reference evidence="2" key="1">
    <citation type="journal article" date="2023" name="Science">
        <title>Genome structures resolve the early diversification of teleost fishes.</title>
        <authorList>
            <person name="Parey E."/>
            <person name="Louis A."/>
            <person name="Montfort J."/>
            <person name="Bouchez O."/>
            <person name="Roques C."/>
            <person name="Iampietro C."/>
            <person name="Lluch J."/>
            <person name="Castinel A."/>
            <person name="Donnadieu C."/>
            <person name="Desvignes T."/>
            <person name="Floi Bucao C."/>
            <person name="Jouanno E."/>
            <person name="Wen M."/>
            <person name="Mejri S."/>
            <person name="Dirks R."/>
            <person name="Jansen H."/>
            <person name="Henkel C."/>
            <person name="Chen W.J."/>
            <person name="Zahm M."/>
            <person name="Cabau C."/>
            <person name="Klopp C."/>
            <person name="Thompson A.W."/>
            <person name="Robinson-Rechavi M."/>
            <person name="Braasch I."/>
            <person name="Lecointre G."/>
            <person name="Bobe J."/>
            <person name="Postlethwait J.H."/>
            <person name="Berthelot C."/>
            <person name="Roest Crollius H."/>
            <person name="Guiguen Y."/>
        </authorList>
    </citation>
    <scope>NUCLEOTIDE SEQUENCE</scope>
    <source>
        <strain evidence="2">NC1722</strain>
    </source>
</reference>
<evidence type="ECO:0000256" key="1">
    <source>
        <dbReference type="SAM" id="Phobius"/>
    </source>
</evidence>
<keyword evidence="3" id="KW-1185">Reference proteome</keyword>
<dbReference type="Proteomes" id="UP001221898">
    <property type="component" value="Unassembled WGS sequence"/>
</dbReference>
<gene>
    <name evidence="2" type="ORF">AAFF_G00006970</name>
</gene>
<accession>A0AAD7T5W8</accession>
<dbReference type="Gene3D" id="3.80.10.10">
    <property type="entry name" value="Ribonuclease Inhibitor"/>
    <property type="match status" value="1"/>
</dbReference>
<proteinExistence type="predicted"/>
<evidence type="ECO:0000313" key="2">
    <source>
        <dbReference type="EMBL" id="KAJ8414999.1"/>
    </source>
</evidence>